<dbReference type="InParanoid" id="A0A5J5ENG7"/>
<comment type="caution">
    <text evidence="2">The sequence shown here is derived from an EMBL/GenBank/DDBJ whole genome shotgun (WGS) entry which is preliminary data.</text>
</comment>
<dbReference type="EMBL" id="VXIS01000181">
    <property type="protein sequence ID" value="KAA8898644.1"/>
    <property type="molecule type" value="Genomic_DNA"/>
</dbReference>
<feature type="region of interest" description="Disordered" evidence="1">
    <location>
        <begin position="276"/>
        <end position="331"/>
    </location>
</feature>
<feature type="compositionally biased region" description="Polar residues" evidence="1">
    <location>
        <begin position="100"/>
        <end position="109"/>
    </location>
</feature>
<dbReference type="Proteomes" id="UP000326924">
    <property type="component" value="Unassembled WGS sequence"/>
</dbReference>
<protein>
    <submittedName>
        <fullName evidence="2">Uncharacterized protein</fullName>
    </submittedName>
</protein>
<feature type="compositionally biased region" description="Acidic residues" evidence="1">
    <location>
        <begin position="377"/>
        <end position="394"/>
    </location>
</feature>
<feature type="compositionally biased region" description="Gly residues" evidence="1">
    <location>
        <begin position="50"/>
        <end position="62"/>
    </location>
</feature>
<name>A0A5J5ENG7_9PEZI</name>
<feature type="region of interest" description="Disordered" evidence="1">
    <location>
        <begin position="369"/>
        <end position="401"/>
    </location>
</feature>
<proteinExistence type="predicted"/>
<evidence type="ECO:0000313" key="2">
    <source>
        <dbReference type="EMBL" id="KAA8898644.1"/>
    </source>
</evidence>
<feature type="compositionally biased region" description="Acidic residues" evidence="1">
    <location>
        <begin position="169"/>
        <end position="189"/>
    </location>
</feature>
<feature type="compositionally biased region" description="Acidic residues" evidence="1">
    <location>
        <begin position="316"/>
        <end position="326"/>
    </location>
</feature>
<gene>
    <name evidence="2" type="ORF">FN846DRAFT_962080</name>
</gene>
<organism evidence="2 3">
    <name type="scientific">Sphaerosporella brunnea</name>
    <dbReference type="NCBI Taxonomy" id="1250544"/>
    <lineage>
        <taxon>Eukaryota</taxon>
        <taxon>Fungi</taxon>
        <taxon>Dikarya</taxon>
        <taxon>Ascomycota</taxon>
        <taxon>Pezizomycotina</taxon>
        <taxon>Pezizomycetes</taxon>
        <taxon>Pezizales</taxon>
        <taxon>Pyronemataceae</taxon>
        <taxon>Sphaerosporella</taxon>
    </lineage>
</organism>
<sequence length="401" mass="42935">MSRIPAQHTSAVPRSALAVAREAGLAHHSLVDKQPAEPQALRGGESSGPNGNGKGLVNGGTDGTTDGTSSAGDDDDDESDEADEEDSEKTDVTCPPRATPSMSDSQSSAAGPLKRTFDEAGLGKQFMIDGLEFDISSAQDDDDVVFPRKKIKKRISATDQGILAYNEEKTEDEGDEEDGGLTCDDDDDGNITDFEEEALVREFENDEELLREIGIIDTPIAAPAAQIDLFDPALLQDLDNEIFDAMCNNPHRFDDLQDLQDLQSPFDWNPFIAESEGDLFPAHPTPGASPDATPRASISEQGRIIQSSASSPSGENESDESSEDEVANLSPFFEMNNATLKHLVSTEGKGAWGEGTDDDDADLVKYFFSSSSSVESDSGEATDDEETDDDEEEQSTAHLAG</sequence>
<feature type="compositionally biased region" description="Polar residues" evidence="1">
    <location>
        <begin position="296"/>
        <end position="306"/>
    </location>
</feature>
<feature type="region of interest" description="Disordered" evidence="1">
    <location>
        <begin position="167"/>
        <end position="189"/>
    </location>
</feature>
<feature type="region of interest" description="Disordered" evidence="1">
    <location>
        <begin position="25"/>
        <end position="112"/>
    </location>
</feature>
<feature type="compositionally biased region" description="Acidic residues" evidence="1">
    <location>
        <begin position="72"/>
        <end position="88"/>
    </location>
</feature>
<reference evidence="2 3" key="1">
    <citation type="submission" date="2019-09" db="EMBL/GenBank/DDBJ databases">
        <title>Draft genome of the ectomycorrhizal ascomycete Sphaerosporella brunnea.</title>
        <authorList>
            <consortium name="DOE Joint Genome Institute"/>
            <person name="Benucci G.M."/>
            <person name="Marozzi G."/>
            <person name="Antonielli L."/>
            <person name="Sanchez S."/>
            <person name="Marco P."/>
            <person name="Wang X."/>
            <person name="Falini L.B."/>
            <person name="Barry K."/>
            <person name="Haridas S."/>
            <person name="Lipzen A."/>
            <person name="Labutti K."/>
            <person name="Grigoriev I.V."/>
            <person name="Murat C."/>
            <person name="Martin F."/>
            <person name="Albertini E."/>
            <person name="Donnini D."/>
            <person name="Bonito G."/>
        </authorList>
    </citation>
    <scope>NUCLEOTIDE SEQUENCE [LARGE SCALE GENOMIC DNA]</scope>
    <source>
        <strain evidence="2 3">Sb_GMNB300</strain>
    </source>
</reference>
<accession>A0A5J5ENG7</accession>
<keyword evidence="3" id="KW-1185">Reference proteome</keyword>
<dbReference type="AlphaFoldDB" id="A0A5J5ENG7"/>
<evidence type="ECO:0000313" key="3">
    <source>
        <dbReference type="Proteomes" id="UP000326924"/>
    </source>
</evidence>
<evidence type="ECO:0000256" key="1">
    <source>
        <dbReference type="SAM" id="MobiDB-lite"/>
    </source>
</evidence>